<evidence type="ECO:0000313" key="3">
    <source>
        <dbReference type="Proteomes" id="UP000005741"/>
    </source>
</evidence>
<proteinExistence type="predicted"/>
<protein>
    <submittedName>
        <fullName evidence="2">Uncharacterized protein</fullName>
    </submittedName>
</protein>
<sequence length="126" mass="14820">MEKKKILALVITVIIITLLYFSGLYALIVYFLLSITGLEYDGYLDLIEESNYSKINQSNVINISEKDFKKCPKLKELFTKINPERESKVSTVKVKQNVIDTIWSDYPPDKYLYWNNSYYHIFPVYA</sequence>
<keyword evidence="1" id="KW-1133">Transmembrane helix</keyword>
<evidence type="ECO:0000256" key="1">
    <source>
        <dbReference type="SAM" id="Phobius"/>
    </source>
</evidence>
<dbReference type="HOGENOM" id="CLU_1901957_0_0_2"/>
<keyword evidence="3" id="KW-1185">Reference proteome</keyword>
<reference evidence="2 3" key="1">
    <citation type="submission" date="2011-10" db="EMBL/GenBank/DDBJ databases">
        <title>The Improved High-Quality Draft genome of Methanoplanus limicola DSM 2279.</title>
        <authorList>
            <consortium name="US DOE Joint Genome Institute (JGI-PGF)"/>
            <person name="Lucas S."/>
            <person name="Copeland A."/>
            <person name="Lapidus A."/>
            <person name="Glavina del Rio T."/>
            <person name="Dalin E."/>
            <person name="Tice H."/>
            <person name="Bruce D."/>
            <person name="Goodwin L."/>
            <person name="Pitluck S."/>
            <person name="Peters L."/>
            <person name="Mikhailova N."/>
            <person name="Lu M."/>
            <person name="Kyrpides N."/>
            <person name="Mavromatis K."/>
            <person name="Ivanova N."/>
            <person name="Markowitz V."/>
            <person name="Cheng J.-F."/>
            <person name="Hugenholtz P."/>
            <person name="Woyke T."/>
            <person name="Wu D."/>
            <person name="Wirth R."/>
            <person name="Brambilla E.-M."/>
            <person name="Klenk H.-P."/>
            <person name="Eisen J.A."/>
        </authorList>
    </citation>
    <scope>NUCLEOTIDE SEQUENCE [LARGE SCALE GENOMIC DNA]</scope>
    <source>
        <strain evidence="2 3">DSM 2279</strain>
    </source>
</reference>
<keyword evidence="1" id="KW-0812">Transmembrane</keyword>
<keyword evidence="1" id="KW-0472">Membrane</keyword>
<dbReference type="OrthoDB" id="381204at2157"/>
<dbReference type="AlphaFoldDB" id="H1YZZ6"/>
<dbReference type="Proteomes" id="UP000005741">
    <property type="component" value="Chromosome"/>
</dbReference>
<dbReference type="RefSeq" id="WP_004076947.1">
    <property type="nucleotide sequence ID" value="NZ_CM001436.1"/>
</dbReference>
<dbReference type="InParanoid" id="H1YZZ6"/>
<dbReference type="EMBL" id="CM001436">
    <property type="protein sequence ID" value="EHQ35203.1"/>
    <property type="molecule type" value="Genomic_DNA"/>
</dbReference>
<organism evidence="2 3">
    <name type="scientific">Methanoplanus limicola DSM 2279</name>
    <dbReference type="NCBI Taxonomy" id="937775"/>
    <lineage>
        <taxon>Archaea</taxon>
        <taxon>Methanobacteriati</taxon>
        <taxon>Methanobacteriota</taxon>
        <taxon>Stenosarchaea group</taxon>
        <taxon>Methanomicrobia</taxon>
        <taxon>Methanomicrobiales</taxon>
        <taxon>Methanomicrobiaceae</taxon>
        <taxon>Methanoplanus</taxon>
    </lineage>
</organism>
<accession>H1YZZ6</accession>
<evidence type="ECO:0000313" key="2">
    <source>
        <dbReference type="EMBL" id="EHQ35203.1"/>
    </source>
</evidence>
<feature type="transmembrane region" description="Helical" evidence="1">
    <location>
        <begin position="6"/>
        <end position="33"/>
    </location>
</feature>
<gene>
    <name evidence="2" type="ORF">Metlim_1089</name>
</gene>
<name>H1YZZ6_9EURY</name>